<reference evidence="1 2" key="1">
    <citation type="journal article" date="2023" name="Commun. Biol.">
        <title>Genome analysis of Parmales, the sister group of diatoms, reveals the evolutionary specialization of diatoms from phago-mixotrophs to photoautotrophs.</title>
        <authorList>
            <person name="Ban H."/>
            <person name="Sato S."/>
            <person name="Yoshikawa S."/>
            <person name="Yamada K."/>
            <person name="Nakamura Y."/>
            <person name="Ichinomiya M."/>
            <person name="Sato N."/>
            <person name="Blanc-Mathieu R."/>
            <person name="Endo H."/>
            <person name="Kuwata A."/>
            <person name="Ogata H."/>
        </authorList>
    </citation>
    <scope>NUCLEOTIDE SEQUENCE [LARGE SCALE GENOMIC DNA]</scope>
</reference>
<name>A0ABQ6M3T6_9STRA</name>
<sequence>MTPSPLLLFASCNQPYITPTPEILSLWSSMRSLNPAGFTWGGDAVYGDAVHGWNFTLSGPVPNRKPADYAKLIRSYDRVLREPFYPVSPAAYHFGTLDDHDLGVNNGGKWFGMAESNEAAEAFLGHFLERSNEGYYAGAGAPYERGGDPVWARGALGSDPAFPGGKGVYGVKVFEFGGGAPRIYHEATRGGEYKFPGLGEGDPGSKIAVFVVDCRTNKDAWPPGIDMSNTAGTGLDFLGEGQWAWLEEALGKSDARVNVLVNGLQVNSANRIPSGNVAEVRARAKRGEGKGREGGGVR</sequence>
<dbReference type="EMBL" id="BRYB01003673">
    <property type="protein sequence ID" value="GMI19030.1"/>
    <property type="molecule type" value="Genomic_DNA"/>
</dbReference>
<organism evidence="1 2">
    <name type="scientific">Tetraparma gracilis</name>
    <dbReference type="NCBI Taxonomy" id="2962635"/>
    <lineage>
        <taxon>Eukaryota</taxon>
        <taxon>Sar</taxon>
        <taxon>Stramenopiles</taxon>
        <taxon>Ochrophyta</taxon>
        <taxon>Bolidophyceae</taxon>
        <taxon>Parmales</taxon>
        <taxon>Triparmaceae</taxon>
        <taxon>Tetraparma</taxon>
    </lineage>
</organism>
<comment type="caution">
    <text evidence="1">The sequence shown here is derived from an EMBL/GenBank/DDBJ whole genome shotgun (WGS) entry which is preliminary data.</text>
</comment>
<protein>
    <recommendedName>
        <fullName evidence="3">PhoD-like phosphatase metallophosphatase domain-containing protein</fullName>
    </recommendedName>
</protein>
<dbReference type="PANTHER" id="PTHR33987:SF1">
    <property type="entry name" value="CALCINEURIN-LIKE METALLO-PHOSPHOESTERASE SUPERFAMILY PROTEIN"/>
    <property type="match status" value="1"/>
</dbReference>
<proteinExistence type="predicted"/>
<gene>
    <name evidence="1" type="ORF">TeGR_g9292</name>
</gene>
<evidence type="ECO:0008006" key="3">
    <source>
        <dbReference type="Google" id="ProtNLM"/>
    </source>
</evidence>
<keyword evidence="2" id="KW-1185">Reference proteome</keyword>
<dbReference type="Proteomes" id="UP001165060">
    <property type="component" value="Unassembled WGS sequence"/>
</dbReference>
<evidence type="ECO:0000313" key="2">
    <source>
        <dbReference type="Proteomes" id="UP001165060"/>
    </source>
</evidence>
<dbReference type="InterPro" id="IPR038607">
    <property type="entry name" value="PhoD-like_sf"/>
</dbReference>
<dbReference type="PANTHER" id="PTHR33987">
    <property type="entry name" value="CALCINEURIN-LIKE METALLO-PHOSPHOESTERASE SUPERFAMILY PROTEIN"/>
    <property type="match status" value="1"/>
</dbReference>
<evidence type="ECO:0000313" key="1">
    <source>
        <dbReference type="EMBL" id="GMI19030.1"/>
    </source>
</evidence>
<dbReference type="Gene3D" id="3.60.21.70">
    <property type="entry name" value="PhoD-like phosphatase"/>
    <property type="match status" value="1"/>
</dbReference>
<accession>A0ABQ6M3T6</accession>